<dbReference type="SUPFAM" id="SSF51161">
    <property type="entry name" value="Trimeric LpxA-like enzymes"/>
    <property type="match status" value="1"/>
</dbReference>
<dbReference type="GO" id="GO:0009245">
    <property type="term" value="P:lipid A biosynthetic process"/>
    <property type="evidence" value="ECO:0007669"/>
    <property type="project" value="UniProtKB-UniRule"/>
</dbReference>
<evidence type="ECO:0000256" key="1">
    <source>
        <dbReference type="ARBA" id="ARBA00022516"/>
    </source>
</evidence>
<evidence type="ECO:0000313" key="8">
    <source>
        <dbReference type="EMBL" id="APX24775.1"/>
    </source>
</evidence>
<protein>
    <recommendedName>
        <fullName evidence="7">UDP-3-O-acylglucosamine N-acyltransferase</fullName>
        <ecNumber evidence="7">2.3.1.191</ecNumber>
    </recommendedName>
</protein>
<evidence type="ECO:0000313" key="9">
    <source>
        <dbReference type="Proteomes" id="UP000186559"/>
    </source>
</evidence>
<dbReference type="KEGG" id="tpro:Ga0080559_TMP3979"/>
<comment type="catalytic activity">
    <reaction evidence="7">
        <text>a UDP-3-O-[(3R)-3-hydroxyacyl]-alpha-D-glucosamine + a (3R)-hydroxyacyl-[ACP] = a UDP-2-N,3-O-bis[(3R)-3-hydroxyacyl]-alpha-D-glucosamine + holo-[ACP] + H(+)</text>
        <dbReference type="Rhea" id="RHEA:53836"/>
        <dbReference type="Rhea" id="RHEA-COMP:9685"/>
        <dbReference type="Rhea" id="RHEA-COMP:9945"/>
        <dbReference type="ChEBI" id="CHEBI:15378"/>
        <dbReference type="ChEBI" id="CHEBI:64479"/>
        <dbReference type="ChEBI" id="CHEBI:78827"/>
        <dbReference type="ChEBI" id="CHEBI:137740"/>
        <dbReference type="ChEBI" id="CHEBI:137748"/>
        <dbReference type="EC" id="2.3.1.191"/>
    </reaction>
</comment>
<dbReference type="Pfam" id="PF00132">
    <property type="entry name" value="Hexapep"/>
    <property type="match status" value="2"/>
</dbReference>
<keyword evidence="3 7" id="KW-0808">Transferase</keyword>
<keyword evidence="6 7" id="KW-0012">Acyltransferase</keyword>
<gene>
    <name evidence="7" type="primary">lpxD</name>
    <name evidence="8" type="ORF">Ga0080559_TMP3979</name>
</gene>
<dbReference type="HAMAP" id="MF_00523">
    <property type="entry name" value="LpxD"/>
    <property type="match status" value="1"/>
</dbReference>
<dbReference type="PANTHER" id="PTHR43378:SF2">
    <property type="entry name" value="UDP-3-O-ACYLGLUCOSAMINE N-ACYLTRANSFERASE 1, MITOCHONDRIAL-RELATED"/>
    <property type="match status" value="1"/>
</dbReference>
<dbReference type="CDD" id="cd03352">
    <property type="entry name" value="LbH_LpxD"/>
    <property type="match status" value="1"/>
</dbReference>
<dbReference type="PANTHER" id="PTHR43378">
    <property type="entry name" value="UDP-3-O-ACYLGLUCOSAMINE N-ACYLTRANSFERASE"/>
    <property type="match status" value="1"/>
</dbReference>
<keyword evidence="2 7" id="KW-0441">Lipid A biosynthesis</keyword>
<dbReference type="RefSeq" id="WP_076624542.1">
    <property type="nucleotide sequence ID" value="NZ_BMEW01000001.1"/>
</dbReference>
<dbReference type="UniPathway" id="UPA00973"/>
<keyword evidence="9" id="KW-1185">Reference proteome</keyword>
<comment type="similarity">
    <text evidence="7">Belongs to the transferase hexapeptide repeat family. LpxD subfamily.</text>
</comment>
<dbReference type="GO" id="GO:0016410">
    <property type="term" value="F:N-acyltransferase activity"/>
    <property type="evidence" value="ECO:0007669"/>
    <property type="project" value="InterPro"/>
</dbReference>
<evidence type="ECO:0000256" key="6">
    <source>
        <dbReference type="ARBA" id="ARBA00023315"/>
    </source>
</evidence>
<dbReference type="EC" id="2.3.1.191" evidence="7"/>
<dbReference type="InterPro" id="IPR001451">
    <property type="entry name" value="Hexapep"/>
</dbReference>
<accession>A0A1U7D9N7</accession>
<evidence type="ECO:0000256" key="7">
    <source>
        <dbReference type="HAMAP-Rule" id="MF_00523"/>
    </source>
</evidence>
<comment type="pathway">
    <text evidence="7">Bacterial outer membrane biogenesis; LPS lipid A biosynthesis.</text>
</comment>
<dbReference type="Gene3D" id="2.160.10.10">
    <property type="entry name" value="Hexapeptide repeat proteins"/>
    <property type="match status" value="1"/>
</dbReference>
<sequence length="363" mass="37119">MPYSIFDIATALGLEAQGDTDLEVSGVNEPALAASDELALAMKPEFAAQIADGQAQAAMLWQGADWQALGLRAALLAPRPRHALSGLSAMMDPGPGYGGGIHQSAIVDPSARLGEGVSIGPFSIVGAGAEIGAGTIIGPQCHVGWQSRVGAGSLLHTGVRIGARVTIGARFIAQPGAVVGGDGFSFVTPEPSGVEQVRETLGRENDAEAQSWARIHSLGGVTIADDVELGANACIDRGTVRDTVVGEGTKIDNLVQVGHNVVIGRNCLLCGQVGIAGSTVLGDNVVLGGQTGVVDNIRVGDRVITGAGTMLMANVPAGRAMLGYPATKMDAHVESYKAIRRLPRLFREVAALKKAVSKPGGDG</sequence>
<dbReference type="Gene3D" id="3.40.1390.10">
    <property type="entry name" value="MurE/MurF, N-terminal domain"/>
    <property type="match status" value="1"/>
</dbReference>
<dbReference type="STRING" id="1229727.Ga0080559_TMP3979"/>
<evidence type="ECO:0000256" key="3">
    <source>
        <dbReference type="ARBA" id="ARBA00022679"/>
    </source>
</evidence>
<dbReference type="InterPro" id="IPR011004">
    <property type="entry name" value="Trimer_LpxA-like_sf"/>
</dbReference>
<comment type="subunit">
    <text evidence="7">Homotrimer.</text>
</comment>
<proteinExistence type="inferred from homology"/>
<keyword evidence="5 7" id="KW-0443">Lipid metabolism</keyword>
<reference evidence="8 9" key="1">
    <citation type="submission" date="2016-03" db="EMBL/GenBank/DDBJ databases">
        <title>Deep-sea bacteria in the southern Pacific.</title>
        <authorList>
            <person name="Tang K."/>
        </authorList>
    </citation>
    <scope>NUCLEOTIDE SEQUENCE [LARGE SCALE GENOMIC DNA]</scope>
    <source>
        <strain evidence="8 9">JLT2016</strain>
    </source>
</reference>
<comment type="function">
    <text evidence="7">Catalyzes the N-acylation of UDP-3-O-acylglucosamine using 3-hydroxyacyl-ACP as the acyl donor. Is involved in the biosynthesis of lipid A, a phosphorylated glycolipid that anchors the lipopolysaccharide to the outer membrane of the cell.</text>
</comment>
<dbReference type="AlphaFoldDB" id="A0A1U7D9N7"/>
<dbReference type="NCBIfam" id="NF002060">
    <property type="entry name" value="PRK00892.1"/>
    <property type="match status" value="1"/>
</dbReference>
<evidence type="ECO:0000256" key="5">
    <source>
        <dbReference type="ARBA" id="ARBA00023098"/>
    </source>
</evidence>
<dbReference type="InterPro" id="IPR018357">
    <property type="entry name" value="Hexapep_transf_CS"/>
</dbReference>
<feature type="active site" description="Proton acceptor" evidence="7">
    <location>
        <position position="259"/>
    </location>
</feature>
<name>A0A1U7D9N7_9RHOB</name>
<dbReference type="Proteomes" id="UP000186559">
    <property type="component" value="Chromosome"/>
</dbReference>
<dbReference type="InterPro" id="IPR007691">
    <property type="entry name" value="LpxD"/>
</dbReference>
<dbReference type="OrthoDB" id="9784739at2"/>
<dbReference type="PROSITE" id="PS00101">
    <property type="entry name" value="HEXAPEP_TRANSFERASES"/>
    <property type="match status" value="1"/>
</dbReference>
<dbReference type="GO" id="GO:0103118">
    <property type="term" value="F:UDP-3-O-[(3R)-3-hydroxyacyl]-glucosamine N-acyltransferase activity"/>
    <property type="evidence" value="ECO:0007669"/>
    <property type="project" value="UniProtKB-EC"/>
</dbReference>
<evidence type="ECO:0000256" key="2">
    <source>
        <dbReference type="ARBA" id="ARBA00022556"/>
    </source>
</evidence>
<keyword evidence="4 7" id="KW-0677">Repeat</keyword>
<organism evidence="8 9">
    <name type="scientific">Salipiger profundus</name>
    <dbReference type="NCBI Taxonomy" id="1229727"/>
    <lineage>
        <taxon>Bacteria</taxon>
        <taxon>Pseudomonadati</taxon>
        <taxon>Pseudomonadota</taxon>
        <taxon>Alphaproteobacteria</taxon>
        <taxon>Rhodobacterales</taxon>
        <taxon>Roseobacteraceae</taxon>
        <taxon>Salipiger</taxon>
    </lineage>
</organism>
<dbReference type="NCBIfam" id="TIGR01853">
    <property type="entry name" value="lipid_A_lpxD"/>
    <property type="match status" value="1"/>
</dbReference>
<dbReference type="GO" id="GO:0016020">
    <property type="term" value="C:membrane"/>
    <property type="evidence" value="ECO:0007669"/>
    <property type="project" value="GOC"/>
</dbReference>
<keyword evidence="1 7" id="KW-0444">Lipid biosynthesis</keyword>
<dbReference type="EMBL" id="CP014796">
    <property type="protein sequence ID" value="APX24775.1"/>
    <property type="molecule type" value="Genomic_DNA"/>
</dbReference>
<evidence type="ECO:0000256" key="4">
    <source>
        <dbReference type="ARBA" id="ARBA00022737"/>
    </source>
</evidence>